<organism evidence="2 3">
    <name type="scientific">Naegleria lovaniensis</name>
    <name type="common">Amoeba</name>
    <dbReference type="NCBI Taxonomy" id="51637"/>
    <lineage>
        <taxon>Eukaryota</taxon>
        <taxon>Discoba</taxon>
        <taxon>Heterolobosea</taxon>
        <taxon>Tetramitia</taxon>
        <taxon>Eutetramitia</taxon>
        <taxon>Vahlkampfiidae</taxon>
        <taxon>Naegleria</taxon>
    </lineage>
</organism>
<dbReference type="AlphaFoldDB" id="A0AA88KEJ6"/>
<dbReference type="RefSeq" id="XP_044544824.1">
    <property type="nucleotide sequence ID" value="XM_044699225.1"/>
</dbReference>
<protein>
    <submittedName>
        <fullName evidence="2">Uncharacterized protein</fullName>
    </submittedName>
</protein>
<reference evidence="2 3" key="1">
    <citation type="journal article" date="2018" name="BMC Genomics">
        <title>The genome of Naegleria lovaniensis, the basis for a comparative approach to unravel pathogenicity factors of the human pathogenic amoeba N. fowleri.</title>
        <authorList>
            <person name="Liechti N."/>
            <person name="Schurch N."/>
            <person name="Bruggmann R."/>
            <person name="Wittwer M."/>
        </authorList>
    </citation>
    <scope>NUCLEOTIDE SEQUENCE [LARGE SCALE GENOMIC DNA]</scope>
    <source>
        <strain evidence="2 3">ATCC 30569</strain>
    </source>
</reference>
<proteinExistence type="predicted"/>
<evidence type="ECO:0000313" key="2">
    <source>
        <dbReference type="EMBL" id="KAG2377562.1"/>
    </source>
</evidence>
<name>A0AA88KEJ6_NAELO</name>
<comment type="caution">
    <text evidence="2">The sequence shown here is derived from an EMBL/GenBank/DDBJ whole genome shotgun (WGS) entry which is preliminary data.</text>
</comment>
<keyword evidence="1" id="KW-0175">Coiled coil</keyword>
<dbReference type="Proteomes" id="UP000816034">
    <property type="component" value="Unassembled WGS sequence"/>
</dbReference>
<accession>A0AA88KEJ6</accession>
<evidence type="ECO:0000256" key="1">
    <source>
        <dbReference type="SAM" id="Coils"/>
    </source>
</evidence>
<evidence type="ECO:0000313" key="3">
    <source>
        <dbReference type="Proteomes" id="UP000816034"/>
    </source>
</evidence>
<keyword evidence="3" id="KW-1185">Reference proteome</keyword>
<sequence>MKNHPAKASSSQTNHNNKATLFELTNRQRVTKATLEEKKNNLFRIIPDDGSNFDAGAEYATKSGSSFHLQSFALNQVLLANVENEKKEKEKALSEVKEAIQVEKVEHVSLIKEMKDFMATMKKEHQIEIQTLKEEMATMKKEHQMEIEALRKEHQSEIQALKQEMAKLKESMDNILVANTLSMAFSKIGGKVLAVLGIEKPQSSEMKWWEIALDKYFQSDAVMELEISKSDLKVIWENFREKRSRRAHSTSTDLQLYDEKEQLLVKWLENQFKQ</sequence>
<gene>
    <name evidence="2" type="ORF">C9374_009078</name>
</gene>
<dbReference type="EMBL" id="PYSW02000037">
    <property type="protein sequence ID" value="KAG2377562.1"/>
    <property type="molecule type" value="Genomic_DNA"/>
</dbReference>
<dbReference type="GeneID" id="68101532"/>
<feature type="coiled-coil region" evidence="1">
    <location>
        <begin position="75"/>
        <end position="178"/>
    </location>
</feature>